<keyword evidence="2" id="KW-1185">Reference proteome</keyword>
<evidence type="ECO:0000313" key="2">
    <source>
        <dbReference type="Proteomes" id="UP000675781"/>
    </source>
</evidence>
<comment type="caution">
    <text evidence="1">The sequence shown here is derived from an EMBL/GenBank/DDBJ whole genome shotgun (WGS) entry which is preliminary data.</text>
</comment>
<organism evidence="1 2">
    <name type="scientific">Actinospica durhamensis</name>
    <dbReference type="NCBI Taxonomy" id="1508375"/>
    <lineage>
        <taxon>Bacteria</taxon>
        <taxon>Bacillati</taxon>
        <taxon>Actinomycetota</taxon>
        <taxon>Actinomycetes</taxon>
        <taxon>Catenulisporales</taxon>
        <taxon>Actinospicaceae</taxon>
        <taxon>Actinospica</taxon>
    </lineage>
</organism>
<sequence>MQIDVEVTDSVILFSLHPYSGESDWHEASVGKEEFLAVWRQAAARIETILAMAAPEAGNPVAGS</sequence>
<accession>A0A941EPH7</accession>
<dbReference type="EMBL" id="JAGSOG010000050">
    <property type="protein sequence ID" value="MBR7834187.1"/>
    <property type="molecule type" value="Genomic_DNA"/>
</dbReference>
<name>A0A941EPH7_9ACTN</name>
<dbReference type="Proteomes" id="UP000675781">
    <property type="component" value="Unassembled WGS sequence"/>
</dbReference>
<gene>
    <name evidence="1" type="ORF">KDL01_13010</name>
</gene>
<protein>
    <submittedName>
        <fullName evidence="1">Uncharacterized protein</fullName>
    </submittedName>
</protein>
<reference evidence="1" key="1">
    <citation type="submission" date="2021-04" db="EMBL/GenBank/DDBJ databases">
        <title>Genome based classification of Actinospica acidithermotolerans sp. nov., an actinobacterium isolated from an Indonesian hot spring.</title>
        <authorList>
            <person name="Kusuma A.B."/>
            <person name="Putra K.E."/>
            <person name="Nafisah S."/>
            <person name="Loh J."/>
            <person name="Nouioui I."/>
            <person name="Goodfellow M."/>
        </authorList>
    </citation>
    <scope>NUCLEOTIDE SEQUENCE</scope>
    <source>
        <strain evidence="1">CSCA 57</strain>
    </source>
</reference>
<proteinExistence type="predicted"/>
<dbReference type="RefSeq" id="WP_212528708.1">
    <property type="nucleotide sequence ID" value="NZ_JAGSOG010000050.1"/>
</dbReference>
<evidence type="ECO:0000313" key="1">
    <source>
        <dbReference type="EMBL" id="MBR7834187.1"/>
    </source>
</evidence>
<dbReference type="AlphaFoldDB" id="A0A941EPH7"/>